<protein>
    <submittedName>
        <fullName evidence="1">Putative transcription factor GRAS family</fullName>
    </submittedName>
</protein>
<proteinExistence type="predicted"/>
<dbReference type="EMBL" id="PSQE01000003">
    <property type="protein sequence ID" value="RHN66151.1"/>
    <property type="molecule type" value="Genomic_DNA"/>
</dbReference>
<dbReference type="Proteomes" id="UP000265566">
    <property type="component" value="Chromosome 3"/>
</dbReference>
<dbReference type="AlphaFoldDB" id="A0A396IMY6"/>
<accession>A0A396IMY6</accession>
<organism evidence="1">
    <name type="scientific">Medicago truncatula</name>
    <name type="common">Barrel medic</name>
    <name type="synonym">Medicago tribuloides</name>
    <dbReference type="NCBI Taxonomy" id="3880"/>
    <lineage>
        <taxon>Eukaryota</taxon>
        <taxon>Viridiplantae</taxon>
        <taxon>Streptophyta</taxon>
        <taxon>Embryophyta</taxon>
        <taxon>Tracheophyta</taxon>
        <taxon>Spermatophyta</taxon>
        <taxon>Magnoliopsida</taxon>
        <taxon>eudicotyledons</taxon>
        <taxon>Gunneridae</taxon>
        <taxon>Pentapetalae</taxon>
        <taxon>rosids</taxon>
        <taxon>fabids</taxon>
        <taxon>Fabales</taxon>
        <taxon>Fabaceae</taxon>
        <taxon>Papilionoideae</taxon>
        <taxon>50 kb inversion clade</taxon>
        <taxon>NPAAA clade</taxon>
        <taxon>Hologalegina</taxon>
        <taxon>IRL clade</taxon>
        <taxon>Trifolieae</taxon>
        <taxon>Medicago</taxon>
    </lineage>
</organism>
<dbReference type="Gramene" id="rna14078">
    <property type="protein sequence ID" value="RHN66151.1"/>
    <property type="gene ID" value="gene14078"/>
</dbReference>
<sequence length="59" mass="6496">MSFHLTTEAGILDFPLGFNRIISKPEDVDFENLPVKIGDAVAITSVLQLHSLLVTDDKN</sequence>
<reference evidence="1" key="1">
    <citation type="journal article" date="2018" name="Nat. Plants">
        <title>Whole-genome landscape of Medicago truncatula symbiotic genes.</title>
        <authorList>
            <person name="Pecrix Y."/>
            <person name="Gamas P."/>
            <person name="Carrere S."/>
        </authorList>
    </citation>
    <scope>NUCLEOTIDE SEQUENCE</scope>
    <source>
        <tissue evidence="1">Leaves</tissue>
    </source>
</reference>
<gene>
    <name evidence="1" type="ORF">MtrunA17_Chr3g0087711</name>
</gene>
<name>A0A396IMY6_MEDTR</name>
<comment type="caution">
    <text evidence="1">The sequence shown here is derived from an EMBL/GenBank/DDBJ whole genome shotgun (WGS) entry which is preliminary data.</text>
</comment>
<evidence type="ECO:0000313" key="1">
    <source>
        <dbReference type="EMBL" id="RHN66151.1"/>
    </source>
</evidence>